<dbReference type="KEGG" id="otd:J1M35_13695"/>
<accession>A0A975H2H1</accession>
<dbReference type="InterPro" id="IPR000792">
    <property type="entry name" value="Tscrpt_reg_LuxR_C"/>
</dbReference>
<evidence type="ECO:0000313" key="3">
    <source>
        <dbReference type="Proteomes" id="UP000663903"/>
    </source>
</evidence>
<dbReference type="EMBL" id="CP071796">
    <property type="protein sequence ID" value="QTD44175.1"/>
    <property type="molecule type" value="Genomic_DNA"/>
</dbReference>
<dbReference type="SUPFAM" id="SSF46894">
    <property type="entry name" value="C-terminal effector domain of the bipartite response regulators"/>
    <property type="match status" value="1"/>
</dbReference>
<organism evidence="2 3">
    <name type="scientific">Ottowia testudinis</name>
    <dbReference type="NCBI Taxonomy" id="2816950"/>
    <lineage>
        <taxon>Bacteria</taxon>
        <taxon>Pseudomonadati</taxon>
        <taxon>Pseudomonadota</taxon>
        <taxon>Betaproteobacteria</taxon>
        <taxon>Burkholderiales</taxon>
        <taxon>Comamonadaceae</taxon>
        <taxon>Ottowia</taxon>
    </lineage>
</organism>
<protein>
    <submittedName>
        <fullName evidence="2">Helix-turn-helix transcriptional regulator</fullName>
    </submittedName>
</protein>
<feature type="domain" description="HTH luxR-type" evidence="1">
    <location>
        <begin position="311"/>
        <end position="368"/>
    </location>
</feature>
<dbReference type="InterPro" id="IPR035965">
    <property type="entry name" value="PAS-like_dom_sf"/>
</dbReference>
<dbReference type="AlphaFoldDB" id="A0A975H2H1"/>
<dbReference type="Gene3D" id="3.30.450.20">
    <property type="entry name" value="PAS domain"/>
    <property type="match status" value="1"/>
</dbReference>
<evidence type="ECO:0000313" key="2">
    <source>
        <dbReference type="EMBL" id="QTD44175.1"/>
    </source>
</evidence>
<dbReference type="SMART" id="SM00421">
    <property type="entry name" value="HTH_LUXR"/>
    <property type="match status" value="1"/>
</dbReference>
<gene>
    <name evidence="2" type="ORF">J1M35_13695</name>
</gene>
<dbReference type="Gene3D" id="1.10.10.10">
    <property type="entry name" value="Winged helix-like DNA-binding domain superfamily/Winged helix DNA-binding domain"/>
    <property type="match status" value="1"/>
</dbReference>
<name>A0A975H2H1_9BURK</name>
<dbReference type="RefSeq" id="WP_208007700.1">
    <property type="nucleotide sequence ID" value="NZ_CP071796.1"/>
</dbReference>
<dbReference type="GO" id="GO:0006355">
    <property type="term" value="P:regulation of DNA-templated transcription"/>
    <property type="evidence" value="ECO:0007669"/>
    <property type="project" value="InterPro"/>
</dbReference>
<evidence type="ECO:0000259" key="1">
    <source>
        <dbReference type="SMART" id="SM00421"/>
    </source>
</evidence>
<sequence length="377" mass="41825">MNAMDVIPGWIAESLEALGEPGMVERLLARLGAHMGSHKVVLFCPRPGRDAALACHQAGMPDDFLHRYAALIQVQDAWTAALERQHAQALARGGSLSQQLIATRDLRRTPFYADYLRPLGIDAMVNGIVEDSPEVGTHVLAMYNELGQDEFSPAQFAWLQTVTPWVRTLMRAQRRFERQQRHNQRLEQSLDALPLGLLHATPGGEVRYLNEHARQWLRIDDECRILLRQATGWQARTPQTLAQIDQRLQRLLADCLRQAVPVSVRLRTGDEHPLFAVATPLRGAATPLVQVVLVPEMPQYSAATVSICAALYGLTPAEAALLPLLLQGMTPREMADTQGVKLPTVRTQLASLFAKTGTRRQAELAQRVMRVTTLVAA</sequence>
<proteinExistence type="predicted"/>
<dbReference type="GO" id="GO:0003677">
    <property type="term" value="F:DNA binding"/>
    <property type="evidence" value="ECO:0007669"/>
    <property type="project" value="InterPro"/>
</dbReference>
<dbReference type="Proteomes" id="UP000663903">
    <property type="component" value="Chromosome"/>
</dbReference>
<reference evidence="2" key="1">
    <citation type="submission" date="2021-03" db="EMBL/GenBank/DDBJ databases">
        <title>Ottowia sp. 27C isolated from the cloaca of a Giant Asian pond turtle (Heosemys grandis).</title>
        <authorList>
            <person name="Spergser J."/>
            <person name="Busse H.-J."/>
        </authorList>
    </citation>
    <scope>NUCLEOTIDE SEQUENCE</scope>
    <source>
        <strain evidence="2">27C</strain>
    </source>
</reference>
<dbReference type="InterPro" id="IPR036388">
    <property type="entry name" value="WH-like_DNA-bd_sf"/>
</dbReference>
<keyword evidence="3" id="KW-1185">Reference proteome</keyword>
<dbReference type="InterPro" id="IPR016032">
    <property type="entry name" value="Sig_transdc_resp-reg_C-effctor"/>
</dbReference>
<dbReference type="SUPFAM" id="SSF55785">
    <property type="entry name" value="PYP-like sensor domain (PAS domain)"/>
    <property type="match status" value="1"/>
</dbReference>